<evidence type="ECO:0000313" key="6">
    <source>
        <dbReference type="EMBL" id="ROL01504.1"/>
    </source>
</evidence>
<evidence type="ECO:0000256" key="5">
    <source>
        <dbReference type="ARBA" id="ARBA00023098"/>
    </source>
</evidence>
<keyword evidence="5" id="KW-0443">Lipid metabolism</keyword>
<comment type="similarity">
    <text evidence="1">Belongs to the TTC39 family.</text>
</comment>
<evidence type="ECO:0000256" key="2">
    <source>
        <dbReference type="ARBA" id="ARBA00015483"/>
    </source>
</evidence>
<accession>A0A3N0Y0W6</accession>
<dbReference type="PANTHER" id="PTHR31859">
    <property type="entry name" value="TETRATRICOPEPTIDE REPEAT PROTEIN 39 FAMILY MEMBER"/>
    <property type="match status" value="1"/>
</dbReference>
<reference evidence="6 7" key="1">
    <citation type="submission" date="2018-10" db="EMBL/GenBank/DDBJ databases">
        <title>Genome assembly for a Yunnan-Guizhou Plateau 3E fish, Anabarilius grahami (Regan), and its evolutionary and genetic applications.</title>
        <authorList>
            <person name="Jiang W."/>
        </authorList>
    </citation>
    <scope>NUCLEOTIDE SEQUENCE [LARGE SCALE GENOMIC DNA]</scope>
    <source>
        <strain evidence="6">AG-KIZ</strain>
        <tissue evidence="6">Muscle</tissue>
    </source>
</reference>
<dbReference type="InterPro" id="IPR019412">
    <property type="entry name" value="IML2/TPR_39"/>
</dbReference>
<protein>
    <recommendedName>
        <fullName evidence="2">Tetratricopeptide repeat protein 39B</fullName>
    </recommendedName>
</protein>
<dbReference type="Pfam" id="PF10300">
    <property type="entry name" value="Iml2-TPR_39"/>
    <property type="match status" value="2"/>
</dbReference>
<dbReference type="EMBL" id="RJVU01054669">
    <property type="protein sequence ID" value="ROL01504.1"/>
    <property type="molecule type" value="Genomic_DNA"/>
</dbReference>
<keyword evidence="3" id="KW-0677">Repeat</keyword>
<dbReference type="InterPro" id="IPR011990">
    <property type="entry name" value="TPR-like_helical_dom_sf"/>
</dbReference>
<comment type="caution">
    <text evidence="6">The sequence shown here is derived from an EMBL/GenBank/DDBJ whole genome shotgun (WGS) entry which is preliminary data.</text>
</comment>
<dbReference type="SUPFAM" id="SSF48452">
    <property type="entry name" value="TPR-like"/>
    <property type="match status" value="1"/>
</dbReference>
<dbReference type="Gene3D" id="1.25.40.10">
    <property type="entry name" value="Tetratricopeptide repeat domain"/>
    <property type="match status" value="1"/>
</dbReference>
<name>A0A3N0Y0W6_ANAGA</name>
<evidence type="ECO:0000256" key="4">
    <source>
        <dbReference type="ARBA" id="ARBA00022803"/>
    </source>
</evidence>
<evidence type="ECO:0000313" key="7">
    <source>
        <dbReference type="Proteomes" id="UP000281406"/>
    </source>
</evidence>
<dbReference type="PANTHER" id="PTHR31859:SF4">
    <property type="entry name" value="TETRATRICOPEPTIDE REPEAT PROTEIN 39B"/>
    <property type="match status" value="1"/>
</dbReference>
<evidence type="ECO:0000256" key="3">
    <source>
        <dbReference type="ARBA" id="ARBA00022737"/>
    </source>
</evidence>
<keyword evidence="4" id="KW-0802">TPR repeat</keyword>
<dbReference type="AlphaFoldDB" id="A0A3N0Y0W6"/>
<dbReference type="GO" id="GO:0006629">
    <property type="term" value="P:lipid metabolic process"/>
    <property type="evidence" value="ECO:0007669"/>
    <property type="project" value="UniProtKB-KW"/>
</dbReference>
<dbReference type="Proteomes" id="UP000281406">
    <property type="component" value="Unassembled WGS sequence"/>
</dbReference>
<sequence length="477" mass="54557">MARVGTGADGAEPEEDCFEDAFDRIPVASKMDLRTSIEECSMALNLVLNNKFSEALELLKPWSKDSMYHALGYSSILAMQATMTFEHKDIQTGMATIKDALQTCQRFRKRNSVVGSISSLMSKQPSDSLKEEEMHAEICYAECLLQKATLTFVQDENMISFIKGGIKVRTSYQIYNFPAVSVVILSVYCVSGTGEGNLVEAEALLEPYIERFPRGSIILFYSARIALLRGNFEKAAVKFQECIATQQQWLQVHHLCYWELMWCHSFQQQWMEAYRYADLLCRESRWSKAIYVYQKAAILSMMSEQDVKTTGESIVELFRQVEGLKQRLAGKSIPTEKFAVRKSRRYSSAVPVKLEMMYVWNGFTIVGKRADFTESLLVTIERAEEQLRNDPNPSEFHPDDQCLVQMLKGLCLKNLGRLLQAELCFTQVISSDKRIRYDHYLIPFTLLNYKDYSMESRLHFRIHAALSSLKGSPTNSP</sequence>
<evidence type="ECO:0000256" key="1">
    <source>
        <dbReference type="ARBA" id="ARBA00006400"/>
    </source>
</evidence>
<proteinExistence type="inferred from homology"/>
<gene>
    <name evidence="6" type="ORF">DPX16_2073</name>
</gene>
<keyword evidence="7" id="KW-1185">Reference proteome</keyword>
<organism evidence="6 7">
    <name type="scientific">Anabarilius grahami</name>
    <name type="common">Kanglang fish</name>
    <name type="synonym">Barilius grahami</name>
    <dbReference type="NCBI Taxonomy" id="495550"/>
    <lineage>
        <taxon>Eukaryota</taxon>
        <taxon>Metazoa</taxon>
        <taxon>Chordata</taxon>
        <taxon>Craniata</taxon>
        <taxon>Vertebrata</taxon>
        <taxon>Euteleostomi</taxon>
        <taxon>Actinopterygii</taxon>
        <taxon>Neopterygii</taxon>
        <taxon>Teleostei</taxon>
        <taxon>Ostariophysi</taxon>
        <taxon>Cypriniformes</taxon>
        <taxon>Xenocyprididae</taxon>
        <taxon>Xenocypridinae</taxon>
        <taxon>Xenocypridinae incertae sedis</taxon>
        <taxon>Anabarilius</taxon>
    </lineage>
</organism>
<dbReference type="OrthoDB" id="43460at2759"/>